<dbReference type="InterPro" id="IPR007159">
    <property type="entry name" value="SpoVT-AbrB_dom"/>
</dbReference>
<proteinExistence type="inferred from homology"/>
<protein>
    <recommendedName>
        <fullName evidence="1 7">Transcriptional regulator MraZ</fullName>
    </recommendedName>
</protein>
<reference evidence="10" key="1">
    <citation type="submission" date="2023-06" db="EMBL/GenBank/DDBJ databases">
        <title>Identification and characterization of horizontal gene transfer across gut microbiota members of farm animals based on homology search.</title>
        <authorList>
            <person name="Zeman M."/>
            <person name="Kubasova T."/>
            <person name="Jahodarova E."/>
            <person name="Nykrynova M."/>
            <person name="Rychlik I."/>
        </authorList>
    </citation>
    <scope>NUCLEOTIDE SEQUENCE [LARGE SCALE GENOMIC DNA]</scope>
    <source>
        <strain evidence="10">154_Feed</strain>
    </source>
</reference>
<evidence type="ECO:0000256" key="7">
    <source>
        <dbReference type="HAMAP-Rule" id="MF_01008"/>
    </source>
</evidence>
<dbReference type="InterPro" id="IPR020603">
    <property type="entry name" value="MraZ_dom"/>
</dbReference>
<dbReference type="PROSITE" id="PS51740">
    <property type="entry name" value="SPOVT_ABRB"/>
    <property type="match status" value="1"/>
</dbReference>
<dbReference type="InterPro" id="IPR003444">
    <property type="entry name" value="MraZ"/>
</dbReference>
<dbReference type="RefSeq" id="WP_204672813.1">
    <property type="nucleotide sequence ID" value="NZ_JACJKQ010000007.1"/>
</dbReference>
<dbReference type="EMBL" id="JAUDDZ010000002">
    <property type="protein sequence ID" value="MDM8274422.1"/>
    <property type="molecule type" value="Genomic_DNA"/>
</dbReference>
<comment type="subunit">
    <text evidence="7">Forms oligomers.</text>
</comment>
<evidence type="ECO:0000256" key="3">
    <source>
        <dbReference type="ARBA" id="ARBA00022737"/>
    </source>
</evidence>
<keyword evidence="2 7" id="KW-0963">Cytoplasm</keyword>
<dbReference type="InterPro" id="IPR037914">
    <property type="entry name" value="SpoVT-AbrB_sf"/>
</dbReference>
<comment type="similarity">
    <text evidence="7">Belongs to the MraZ family.</text>
</comment>
<sequence>MLTGTYERNLDAKGRLSLPAAVRNELGEHVRVLPAPDVEALYVFSESEYGNWVDSLFEKRGGFNPRSPEDQDLRRMLNAMAAPMDIDSASRIGLSDTLRASKHLSREVTVVGNADHLEVWDRATWNARLAESQDKLMALFFS</sequence>
<dbReference type="InterPro" id="IPR038619">
    <property type="entry name" value="MraZ_sf"/>
</dbReference>
<dbReference type="Pfam" id="PF02381">
    <property type="entry name" value="MraZ"/>
    <property type="match status" value="2"/>
</dbReference>
<evidence type="ECO:0000256" key="2">
    <source>
        <dbReference type="ARBA" id="ARBA00022490"/>
    </source>
</evidence>
<evidence type="ECO:0000256" key="6">
    <source>
        <dbReference type="ARBA" id="ARBA00023163"/>
    </source>
</evidence>
<evidence type="ECO:0000259" key="8">
    <source>
        <dbReference type="PROSITE" id="PS51740"/>
    </source>
</evidence>
<feature type="domain" description="SpoVT-AbrB" evidence="8">
    <location>
        <begin position="5"/>
        <end position="48"/>
    </location>
</feature>
<keyword evidence="4 7" id="KW-0805">Transcription regulation</keyword>
<dbReference type="InterPro" id="IPR035642">
    <property type="entry name" value="MraZ_N"/>
</dbReference>
<dbReference type="HAMAP" id="MF_01008">
    <property type="entry name" value="MraZ"/>
    <property type="match status" value="1"/>
</dbReference>
<dbReference type="PANTHER" id="PTHR34701">
    <property type="entry name" value="TRANSCRIPTIONAL REGULATOR MRAZ"/>
    <property type="match status" value="1"/>
</dbReference>
<comment type="caution">
    <text evidence="9">The sequence shown here is derived from an EMBL/GenBank/DDBJ whole genome shotgun (WGS) entry which is preliminary data.</text>
</comment>
<keyword evidence="6 7" id="KW-0804">Transcription</keyword>
<keyword evidence="5 7" id="KW-0238">DNA-binding</keyword>
<reference evidence="9 10" key="2">
    <citation type="submission" date="2023-06" db="EMBL/GenBank/DDBJ databases">
        <authorList>
            <person name="Zeman M."/>
            <person name="Kubasova T."/>
            <person name="Jahodarova E."/>
            <person name="Nykrynova M."/>
            <person name="Rychlik I."/>
        </authorList>
    </citation>
    <scope>NUCLEOTIDE SEQUENCE [LARGE SCALE GENOMIC DNA]</scope>
    <source>
        <strain evidence="9 10">154_Feed</strain>
    </source>
</reference>
<dbReference type="PANTHER" id="PTHR34701:SF1">
    <property type="entry name" value="TRANSCRIPTIONAL REGULATOR MRAZ"/>
    <property type="match status" value="1"/>
</dbReference>
<evidence type="ECO:0000256" key="5">
    <source>
        <dbReference type="ARBA" id="ARBA00023125"/>
    </source>
</evidence>
<evidence type="ECO:0000256" key="1">
    <source>
        <dbReference type="ARBA" id="ARBA00013860"/>
    </source>
</evidence>
<accession>A0ABT7V7E3</accession>
<comment type="subcellular location">
    <subcellularLocation>
        <location evidence="7">Cytoplasm</location>
        <location evidence="7">Nucleoid</location>
    </subcellularLocation>
</comment>
<dbReference type="Gene3D" id="3.40.1550.20">
    <property type="entry name" value="Transcriptional regulator MraZ domain"/>
    <property type="match status" value="1"/>
</dbReference>
<keyword evidence="10" id="KW-1185">Reference proteome</keyword>
<dbReference type="Proteomes" id="UP001529421">
    <property type="component" value="Unassembled WGS sequence"/>
</dbReference>
<evidence type="ECO:0000256" key="4">
    <source>
        <dbReference type="ARBA" id="ARBA00023015"/>
    </source>
</evidence>
<evidence type="ECO:0000313" key="9">
    <source>
        <dbReference type="EMBL" id="MDM8274422.1"/>
    </source>
</evidence>
<organism evidence="9 10">
    <name type="scientific">Enorma phocaeensis</name>
    <dbReference type="NCBI Taxonomy" id="1871019"/>
    <lineage>
        <taxon>Bacteria</taxon>
        <taxon>Bacillati</taxon>
        <taxon>Actinomycetota</taxon>
        <taxon>Coriobacteriia</taxon>
        <taxon>Coriobacteriales</taxon>
        <taxon>Coriobacteriaceae</taxon>
        <taxon>Enorma</taxon>
    </lineage>
</organism>
<name>A0ABT7V7E3_9ACTN</name>
<dbReference type="CDD" id="cd16320">
    <property type="entry name" value="MraZ_N"/>
    <property type="match status" value="1"/>
</dbReference>
<gene>
    <name evidence="7" type="primary">mraZ</name>
    <name evidence="9" type="ORF">QUW28_02740</name>
</gene>
<evidence type="ECO:0000313" key="10">
    <source>
        <dbReference type="Proteomes" id="UP001529421"/>
    </source>
</evidence>
<keyword evidence="3" id="KW-0677">Repeat</keyword>
<dbReference type="SUPFAM" id="SSF89447">
    <property type="entry name" value="AbrB/MazE/MraZ-like"/>
    <property type="match status" value="1"/>
</dbReference>